<sequence length="438" mass="48758">MLFWTKLLTAAHAATTSIHPYLCLYYFHRLRFGFLTISMLTACVMLLKVPASAFWADLVDHRPTLHGVFTALLTTVGTAAILLVLSVPPTWITITLPVAIFSSILDGLFYQPLEVLVDSAIIKILGDYKIMYVHERQYGKMISAIMAVGIGWSLDDDHDFDTLMVTILIGSVFLFLLSLSTTVQPADPCLLGIAAAVYQQDLDERSPLVKHTLQPTDTSSSYVYYKPYSLFREQLSHISEEDASMLQRMATTNNSVSIKPLPRQTSFCSASLLSHATTTATTPDNIMSNSQALINPSPLCVSSAVEYEDSACYFQCTVTKSSSQYLQTNTHQLIESETPPSFELARLPYPPPQAPAVVLITLLPGYYEKHYPYHSLIEDGYCHQCNFPAQHSCHYQQSRWLLKSFPLLYLYLHDTLGLPMHMVGITGLSMVAADFLAG</sequence>
<feature type="non-terminal residue" evidence="7">
    <location>
        <position position="438"/>
    </location>
</feature>
<dbReference type="Proteomes" id="UP000253551">
    <property type="component" value="Unassembled WGS sequence"/>
</dbReference>
<evidence type="ECO:0000313" key="8">
    <source>
        <dbReference type="Proteomes" id="UP000253551"/>
    </source>
</evidence>
<dbReference type="GO" id="GO:0016020">
    <property type="term" value="C:membrane"/>
    <property type="evidence" value="ECO:0007669"/>
    <property type="project" value="UniProtKB-SubCell"/>
</dbReference>
<evidence type="ECO:0000256" key="4">
    <source>
        <dbReference type="ARBA" id="ARBA00023136"/>
    </source>
</evidence>
<comment type="subcellular location">
    <subcellularLocation>
        <location evidence="1">Membrane</location>
        <topology evidence="1">Multi-pass membrane protein</topology>
    </subcellularLocation>
</comment>
<evidence type="ECO:0000259" key="6">
    <source>
        <dbReference type="Pfam" id="PF12832"/>
    </source>
</evidence>
<protein>
    <recommendedName>
        <fullName evidence="6">Major facilitator superfamily associated domain-containing protein</fullName>
    </recommendedName>
</protein>
<evidence type="ECO:0000313" key="7">
    <source>
        <dbReference type="EMBL" id="RCH79171.1"/>
    </source>
</evidence>
<dbReference type="STRING" id="4846.A0A367INU1"/>
<name>A0A367INU1_RHIST</name>
<keyword evidence="3 5" id="KW-1133">Transmembrane helix</keyword>
<feature type="transmembrane region" description="Helical" evidence="5">
    <location>
        <begin position="32"/>
        <end position="56"/>
    </location>
</feature>
<accession>A0A367INU1</accession>
<feature type="transmembrane region" description="Helical" evidence="5">
    <location>
        <begin position="94"/>
        <end position="117"/>
    </location>
</feature>
<evidence type="ECO:0000256" key="2">
    <source>
        <dbReference type="ARBA" id="ARBA00022692"/>
    </source>
</evidence>
<dbReference type="OrthoDB" id="2286425at2759"/>
<feature type="domain" description="Major facilitator superfamily associated" evidence="6">
    <location>
        <begin position="12"/>
        <end position="181"/>
    </location>
</feature>
<dbReference type="Gene3D" id="1.20.1250.20">
    <property type="entry name" value="MFS general substrate transporter like domains"/>
    <property type="match status" value="1"/>
</dbReference>
<gene>
    <name evidence="7" type="ORF">CU098_004012</name>
</gene>
<comment type="caution">
    <text evidence="7">The sequence shown here is derived from an EMBL/GenBank/DDBJ whole genome shotgun (WGS) entry which is preliminary data.</text>
</comment>
<dbReference type="InterPro" id="IPR024989">
    <property type="entry name" value="MFS_assoc_dom"/>
</dbReference>
<evidence type="ECO:0000256" key="3">
    <source>
        <dbReference type="ARBA" id="ARBA00022989"/>
    </source>
</evidence>
<dbReference type="InterPro" id="IPR036259">
    <property type="entry name" value="MFS_trans_sf"/>
</dbReference>
<dbReference type="Pfam" id="PF12832">
    <property type="entry name" value="MFS_1_like"/>
    <property type="match status" value="1"/>
</dbReference>
<feature type="transmembrane region" description="Helical" evidence="5">
    <location>
        <begin position="68"/>
        <end position="88"/>
    </location>
</feature>
<keyword evidence="2 5" id="KW-0812">Transmembrane</keyword>
<dbReference type="AlphaFoldDB" id="A0A367INU1"/>
<evidence type="ECO:0000256" key="1">
    <source>
        <dbReference type="ARBA" id="ARBA00004141"/>
    </source>
</evidence>
<dbReference type="EMBL" id="PJQM01006746">
    <property type="protein sequence ID" value="RCH79171.1"/>
    <property type="molecule type" value="Genomic_DNA"/>
</dbReference>
<reference evidence="7 8" key="1">
    <citation type="journal article" date="2018" name="G3 (Bethesda)">
        <title>Phylogenetic and Phylogenomic Definition of Rhizopus Species.</title>
        <authorList>
            <person name="Gryganskyi A.P."/>
            <person name="Golan J."/>
            <person name="Dolatabadi S."/>
            <person name="Mondo S."/>
            <person name="Robb S."/>
            <person name="Idnurm A."/>
            <person name="Muszewska A."/>
            <person name="Steczkiewicz K."/>
            <person name="Masonjones S."/>
            <person name="Liao H.L."/>
            <person name="Gajdeczka M.T."/>
            <person name="Anike F."/>
            <person name="Vuek A."/>
            <person name="Anishchenko I.M."/>
            <person name="Voigt K."/>
            <person name="de Hoog G.S."/>
            <person name="Smith M.E."/>
            <person name="Heitman J."/>
            <person name="Vilgalys R."/>
            <person name="Stajich J.E."/>
        </authorList>
    </citation>
    <scope>NUCLEOTIDE SEQUENCE [LARGE SCALE GENOMIC DNA]</scope>
    <source>
        <strain evidence="7 8">LSU 92-RS-03</strain>
    </source>
</reference>
<organism evidence="7 8">
    <name type="scientific">Rhizopus stolonifer</name>
    <name type="common">Rhizopus nigricans</name>
    <dbReference type="NCBI Taxonomy" id="4846"/>
    <lineage>
        <taxon>Eukaryota</taxon>
        <taxon>Fungi</taxon>
        <taxon>Fungi incertae sedis</taxon>
        <taxon>Mucoromycota</taxon>
        <taxon>Mucoromycotina</taxon>
        <taxon>Mucoromycetes</taxon>
        <taxon>Mucorales</taxon>
        <taxon>Mucorineae</taxon>
        <taxon>Rhizopodaceae</taxon>
        <taxon>Rhizopus</taxon>
    </lineage>
</organism>
<proteinExistence type="predicted"/>
<evidence type="ECO:0000256" key="5">
    <source>
        <dbReference type="SAM" id="Phobius"/>
    </source>
</evidence>
<feature type="transmembrane region" description="Helical" evidence="5">
    <location>
        <begin position="160"/>
        <end position="179"/>
    </location>
</feature>
<keyword evidence="4 5" id="KW-0472">Membrane</keyword>
<keyword evidence="8" id="KW-1185">Reference proteome</keyword>